<dbReference type="Pfam" id="PF07971">
    <property type="entry name" value="Glyco_hydro_92"/>
    <property type="match status" value="1"/>
</dbReference>
<dbReference type="GO" id="GO:0006516">
    <property type="term" value="P:glycoprotein catabolic process"/>
    <property type="evidence" value="ECO:0007669"/>
    <property type="project" value="TreeGrafter"/>
</dbReference>
<accession>A0A1S1PXD0</accession>
<feature type="domain" description="Glycosyl hydrolase family 92" evidence="1">
    <location>
        <begin position="298"/>
        <end position="744"/>
    </location>
</feature>
<dbReference type="InterPro" id="IPR014718">
    <property type="entry name" value="GH-type_carb-bd"/>
</dbReference>
<organism evidence="3 4">
    <name type="scientific">Parafrankia soli</name>
    <dbReference type="NCBI Taxonomy" id="2599596"/>
    <lineage>
        <taxon>Bacteria</taxon>
        <taxon>Bacillati</taxon>
        <taxon>Actinomycetota</taxon>
        <taxon>Actinomycetes</taxon>
        <taxon>Frankiales</taxon>
        <taxon>Frankiaceae</taxon>
        <taxon>Parafrankia</taxon>
    </lineage>
</organism>
<dbReference type="AlphaFoldDB" id="A0A1S1PXD0"/>
<proteinExistence type="predicted"/>
<dbReference type="OrthoDB" id="9804511at2"/>
<dbReference type="GO" id="GO:0000224">
    <property type="term" value="F:peptide-N4-(N-acetyl-beta-glucosaminyl)asparagine amidase activity"/>
    <property type="evidence" value="ECO:0007669"/>
    <property type="project" value="TreeGrafter"/>
</dbReference>
<dbReference type="Proteomes" id="UP000179769">
    <property type="component" value="Unassembled WGS sequence"/>
</dbReference>
<dbReference type="Gene3D" id="2.70.98.10">
    <property type="match status" value="1"/>
</dbReference>
<feature type="domain" description="Glycosyl hydrolase family 92 N-terminal" evidence="2">
    <location>
        <begin position="32"/>
        <end position="292"/>
    </location>
</feature>
<dbReference type="InterPro" id="IPR012939">
    <property type="entry name" value="Glyco_hydro_92"/>
</dbReference>
<dbReference type="GO" id="GO:0030246">
    <property type="term" value="F:carbohydrate binding"/>
    <property type="evidence" value="ECO:0007669"/>
    <property type="project" value="InterPro"/>
</dbReference>
<dbReference type="GO" id="GO:0005975">
    <property type="term" value="P:carbohydrate metabolic process"/>
    <property type="evidence" value="ECO:0007669"/>
    <property type="project" value="InterPro"/>
</dbReference>
<evidence type="ECO:0000259" key="1">
    <source>
        <dbReference type="Pfam" id="PF07971"/>
    </source>
</evidence>
<dbReference type="Gene3D" id="1.20.1610.10">
    <property type="entry name" value="alpha-1,2-mannosidases domains"/>
    <property type="match status" value="1"/>
</dbReference>
<dbReference type="GO" id="GO:0005829">
    <property type="term" value="C:cytosol"/>
    <property type="evidence" value="ECO:0007669"/>
    <property type="project" value="TreeGrafter"/>
</dbReference>
<dbReference type="Gene3D" id="3.30.2080.10">
    <property type="entry name" value="GH92 mannosidase domain"/>
    <property type="match status" value="1"/>
</dbReference>
<dbReference type="InterPro" id="IPR050883">
    <property type="entry name" value="PNGase"/>
</dbReference>
<evidence type="ECO:0000313" key="4">
    <source>
        <dbReference type="Proteomes" id="UP000179769"/>
    </source>
</evidence>
<sequence>MRPGAHGRTTRASDLATQTADAVSAGDDLAKFVDPFIGTAQQRHDVIPGDGVAGAFPGAAAPFGMVQWSPDTNGRAAAGSGGYRYTDSVIDGFSLTHLHGTSCPAAQDISIMPSTGSYPFYPPTGAVDEPSLWGAGFSHGDESATPGRYSVQVTSPVGDRIGVDLAAGAHAAIGRFSFPAGVAGSLVLDVGRRADGAGRADLHVDSATGEVSGSVTSRVFCRQPAVSTLYFVARPDRPPAAVGTWSAGRWSLSPDVADEGGPTATSRSASVGVWLRMPPAADGAVMLRAAVSYTSVEGARANLEAEYPSSVDAVASATRAEWNRRLSTVCVASAPRSELRTLYTALYHAMLGPGAVSDADGTYRGWDGSTAAAQGWTARSGIAGWDAYRSSFPLLAMLAPDVATDTAWSLMAGAMQTGSVPGWTLATSRPDVMPGDGGTVLLAEAVALGLPLDPAQALAAALASAARRPFAAEYDRLGFVPVGHAGPADAVSITLEYALADFATAQLALAANRPEIAATFTERSTRWRSVWDPVSKLPAPRSTDGGFLPVEPTTLPGYTEGTAAQYSWLVPQDPDGLAEAMGGRRVAVARLADFLARLDDGPIGAHAEMGNQPSLLVPWLGGSFGAVDLTIDALDRTRRTLFRDTPDGLPGNDDTGGLSAWYVLAWLGLGPVQPGTDLLIVTPPVAPSVEITLPHGQLRLVNQQVGGVDGRTPVGLRRDGEPLPGPWTRFRDLSAGATLTWSLSDQPTVRGTQN</sequence>
<dbReference type="Pfam" id="PF17678">
    <property type="entry name" value="Glyco_hydro_92N"/>
    <property type="match status" value="1"/>
</dbReference>
<dbReference type="Gene3D" id="1.20.1050.60">
    <property type="entry name" value="alpha-1,2-mannosidase"/>
    <property type="match status" value="1"/>
</dbReference>
<dbReference type="SUPFAM" id="SSF48208">
    <property type="entry name" value="Six-hairpin glycosidases"/>
    <property type="match status" value="1"/>
</dbReference>
<dbReference type="EMBL" id="MAXA01000224">
    <property type="protein sequence ID" value="OHV27328.1"/>
    <property type="molecule type" value="Genomic_DNA"/>
</dbReference>
<reference evidence="4" key="1">
    <citation type="submission" date="2016-07" db="EMBL/GenBank/DDBJ databases">
        <title>Frankia sp. NRRL B-16219 Genome sequencing.</title>
        <authorList>
            <person name="Ghodhbane-Gtari F."/>
            <person name="Swanson E."/>
            <person name="Gueddou A."/>
            <person name="Louati M."/>
            <person name="Nouioui I."/>
            <person name="Hezbri K."/>
            <person name="Abebe-Akele F."/>
            <person name="Simpson S."/>
            <person name="Morris K."/>
            <person name="Thomas K."/>
            <person name="Gtari M."/>
            <person name="Tisa L.S."/>
        </authorList>
    </citation>
    <scope>NUCLEOTIDE SEQUENCE [LARGE SCALE GENOMIC DNA]</scope>
    <source>
        <strain evidence="4">NRRL B-16219</strain>
    </source>
</reference>
<evidence type="ECO:0000259" key="2">
    <source>
        <dbReference type="Pfam" id="PF17678"/>
    </source>
</evidence>
<evidence type="ECO:0000313" key="3">
    <source>
        <dbReference type="EMBL" id="OHV27328.1"/>
    </source>
</evidence>
<dbReference type="PANTHER" id="PTHR12143:SF39">
    <property type="entry name" value="SECRETED PROTEIN"/>
    <property type="match status" value="1"/>
</dbReference>
<dbReference type="InterPro" id="IPR041371">
    <property type="entry name" value="GH92_N"/>
</dbReference>
<dbReference type="InterPro" id="IPR008928">
    <property type="entry name" value="6-hairpin_glycosidase_sf"/>
</dbReference>
<keyword evidence="4" id="KW-1185">Reference proteome</keyword>
<dbReference type="PANTHER" id="PTHR12143">
    <property type="entry name" value="PEPTIDE N-GLYCANASE PNGASE -RELATED"/>
    <property type="match status" value="1"/>
</dbReference>
<gene>
    <name evidence="3" type="ORF">BBK14_05240</name>
</gene>
<comment type="caution">
    <text evidence="3">The sequence shown here is derived from an EMBL/GenBank/DDBJ whole genome shotgun (WGS) entry which is preliminary data.</text>
</comment>
<dbReference type="InterPro" id="IPR005887">
    <property type="entry name" value="GH92_a_mannosidase_put"/>
</dbReference>
<name>A0A1S1PXD0_9ACTN</name>
<dbReference type="NCBIfam" id="TIGR01180">
    <property type="entry name" value="aman2_put"/>
    <property type="match status" value="1"/>
</dbReference>
<protein>
    <submittedName>
        <fullName evidence="3">Alpha-1,2-mannosidase</fullName>
    </submittedName>
</protein>